<dbReference type="EMBL" id="CAJVPJ010000229">
    <property type="protein sequence ID" value="CAG8498607.1"/>
    <property type="molecule type" value="Genomic_DNA"/>
</dbReference>
<organism evidence="1 2">
    <name type="scientific">Paraglomus occultum</name>
    <dbReference type="NCBI Taxonomy" id="144539"/>
    <lineage>
        <taxon>Eukaryota</taxon>
        <taxon>Fungi</taxon>
        <taxon>Fungi incertae sedis</taxon>
        <taxon>Mucoromycota</taxon>
        <taxon>Glomeromycotina</taxon>
        <taxon>Glomeromycetes</taxon>
        <taxon>Paraglomerales</taxon>
        <taxon>Paraglomeraceae</taxon>
        <taxon>Paraglomus</taxon>
    </lineage>
</organism>
<dbReference type="Gene3D" id="3.30.420.40">
    <property type="match status" value="2"/>
</dbReference>
<dbReference type="InterPro" id="IPR043129">
    <property type="entry name" value="ATPase_NBD"/>
</dbReference>
<reference evidence="1" key="1">
    <citation type="submission" date="2021-06" db="EMBL/GenBank/DDBJ databases">
        <authorList>
            <person name="Kallberg Y."/>
            <person name="Tangrot J."/>
            <person name="Rosling A."/>
        </authorList>
    </citation>
    <scope>NUCLEOTIDE SEQUENCE</scope>
    <source>
        <strain evidence="1">IA702</strain>
    </source>
</reference>
<comment type="caution">
    <text evidence="1">The sequence shown here is derived from an EMBL/GenBank/DDBJ whole genome shotgun (WGS) entry which is preliminary data.</text>
</comment>
<evidence type="ECO:0000313" key="1">
    <source>
        <dbReference type="EMBL" id="CAG8498607.1"/>
    </source>
</evidence>
<dbReference type="PANTHER" id="PTHR14187">
    <property type="entry name" value="ALPHA KINASE/ELONGATION FACTOR 2 KINASE"/>
    <property type="match status" value="1"/>
</dbReference>
<sequence>MDRDIRIVVAIDFGTTFSGFAYANKVNPEIVTNDSWPEQTGVFKTNTVLQYDENWNVTKWGYPALAQEPVKKLRKRDANNAHHAKPVELFKLYLASDAGGEMPPLPPGLDFKRAITDYLGEMAKLIKETLASRWPGIRFPQQVRVVLTVPAEWTEEAKAVMRACAFHAGLIETLRSDLLEFTTEPEAAAIHCISILKEHELMPGASFMIVDCGGGTVDLTTRRLLPDNQLGEITERSGELCGSSFVDREFLKFLGRKLGFEAMNQLKTNHYGQLQYLVQQFCTKVKFSFNGNPSEFRTKELDIERVCPAVMQYMTEKAHAELDDVDWIVEMTYDDVKKMFDPVVNKIITLIDRQLNASDTPCSCMFLVGGFGESQYLQARVRATFGRLVPVIAVPKHPIAAVVRGALSYGLNMSTVKTRVLKWSYGVEVSARWEPGDPPERRTPQGRLFKFHQLARRGTEVAVNQKFQYTAGPVNPNQTDMNFNIYVTPALTAKYCDENGMRMLGKMKIDLPDPHLGKDRLIQFTLTFGAMEVKATAQNIRNGQIYQTTFDLEF</sequence>
<accession>A0A9N8ZK77</accession>
<dbReference type="SUPFAM" id="SSF53067">
    <property type="entry name" value="Actin-like ATPase domain"/>
    <property type="match status" value="2"/>
</dbReference>
<dbReference type="PANTHER" id="PTHR14187:SF5">
    <property type="entry name" value="HEAT SHOCK 70 KDA PROTEIN 12A"/>
    <property type="match status" value="1"/>
</dbReference>
<proteinExistence type="predicted"/>
<protein>
    <submittedName>
        <fullName evidence="1">177_t:CDS:1</fullName>
    </submittedName>
</protein>
<name>A0A9N8ZK77_9GLOM</name>
<dbReference type="OrthoDB" id="2963168at2759"/>
<dbReference type="CDD" id="cd10229">
    <property type="entry name" value="ASKHA_NBD_HSP70_HSPA12"/>
    <property type="match status" value="1"/>
</dbReference>
<dbReference type="AlphaFoldDB" id="A0A9N8ZK77"/>
<keyword evidence="2" id="KW-1185">Reference proteome</keyword>
<dbReference type="Proteomes" id="UP000789572">
    <property type="component" value="Unassembled WGS sequence"/>
</dbReference>
<dbReference type="Gene3D" id="3.90.640.10">
    <property type="entry name" value="Actin, Chain A, domain 4"/>
    <property type="match status" value="1"/>
</dbReference>
<gene>
    <name evidence="1" type="ORF">POCULU_LOCUS2453</name>
</gene>
<evidence type="ECO:0000313" key="2">
    <source>
        <dbReference type="Proteomes" id="UP000789572"/>
    </source>
</evidence>